<accession>A0A1M6E3Q1</accession>
<dbReference type="InterPro" id="IPR038501">
    <property type="entry name" value="Spore_GerAC_C_sf"/>
</dbReference>
<dbReference type="GO" id="GO:0009847">
    <property type="term" value="P:spore germination"/>
    <property type="evidence" value="ECO:0007669"/>
    <property type="project" value="InterPro"/>
</dbReference>
<evidence type="ECO:0000259" key="9">
    <source>
        <dbReference type="Pfam" id="PF25198"/>
    </source>
</evidence>
<organism evidence="10 11">
    <name type="scientific">Lutispora thermophila DSM 19022</name>
    <dbReference type="NCBI Taxonomy" id="1122184"/>
    <lineage>
        <taxon>Bacteria</taxon>
        <taxon>Bacillati</taxon>
        <taxon>Bacillota</taxon>
        <taxon>Clostridia</taxon>
        <taxon>Lutisporales</taxon>
        <taxon>Lutisporaceae</taxon>
        <taxon>Lutispora</taxon>
    </lineage>
</organism>
<dbReference type="InterPro" id="IPR008844">
    <property type="entry name" value="Spore_GerAC-like"/>
</dbReference>
<gene>
    <name evidence="10" type="ORF">SAMN02745176_01395</name>
</gene>
<evidence type="ECO:0000313" key="11">
    <source>
        <dbReference type="Proteomes" id="UP000184442"/>
    </source>
</evidence>
<dbReference type="STRING" id="1122184.SAMN02745176_01395"/>
<evidence type="ECO:0000256" key="3">
    <source>
        <dbReference type="ARBA" id="ARBA00022544"/>
    </source>
</evidence>
<sequence>MNYKVYKILIVILIFMLITAGCSNISFGKVEIDELLILNAVGVDRSNDNNESAVAISAASKSINATSEETSNASAGQKGNSALLVSTGETVFEAIRKLSTFSEDRLFWGHVDYILIGEDAAKDNLPQYLDFFMRDHELRLNSKVLIVKDNTAKAVFQQTIEEENFIGDILENLFKSKGRMSISDELLLVEIMGMFDNTCISTYIPCIELINEPNNKIKLSGFALFKDTDLFGYITDGMARGFNWVRGKVDSGVIAVKDRNGQKISLEIIESKTKIKPVISDGRLDIKIKILFSTNITGVMGTKNIFEKDELDFLKTQQEEAVKNEVKKIIEFAQKNNMDIFGICNEVHHKKPVYWKSIKDNWSEIFPNLNITVEVDSNINRTYDIKQPVRSGYGVD</sequence>
<proteinExistence type="inferred from homology"/>
<dbReference type="NCBIfam" id="TIGR02887">
    <property type="entry name" value="spore_ger_x_C"/>
    <property type="match status" value="1"/>
</dbReference>
<evidence type="ECO:0000256" key="2">
    <source>
        <dbReference type="ARBA" id="ARBA00007886"/>
    </source>
</evidence>
<dbReference type="EMBL" id="FQZS01000008">
    <property type="protein sequence ID" value="SHI80025.1"/>
    <property type="molecule type" value="Genomic_DNA"/>
</dbReference>
<dbReference type="GO" id="GO:0016020">
    <property type="term" value="C:membrane"/>
    <property type="evidence" value="ECO:0007669"/>
    <property type="project" value="UniProtKB-SubCell"/>
</dbReference>
<dbReference type="Gene3D" id="3.30.300.210">
    <property type="entry name" value="Nutrient germinant receptor protein C, domain 3"/>
    <property type="match status" value="1"/>
</dbReference>
<comment type="similarity">
    <text evidence="2">Belongs to the GerABKC lipoprotein family.</text>
</comment>
<dbReference type="RefSeq" id="WP_073025513.1">
    <property type="nucleotide sequence ID" value="NZ_FQZS01000008.1"/>
</dbReference>
<comment type="subcellular location">
    <subcellularLocation>
        <location evidence="1">Membrane</location>
        <topology evidence="1">Lipid-anchor</topology>
    </subcellularLocation>
</comment>
<evidence type="ECO:0000256" key="6">
    <source>
        <dbReference type="ARBA" id="ARBA00023139"/>
    </source>
</evidence>
<reference evidence="10 11" key="1">
    <citation type="submission" date="2016-11" db="EMBL/GenBank/DDBJ databases">
        <authorList>
            <person name="Jaros S."/>
            <person name="Januszkiewicz K."/>
            <person name="Wedrychowicz H."/>
        </authorList>
    </citation>
    <scope>NUCLEOTIDE SEQUENCE [LARGE SCALE GENOMIC DNA]</scope>
    <source>
        <strain evidence="10 11">DSM 19022</strain>
    </source>
</reference>
<dbReference type="InterPro" id="IPR046953">
    <property type="entry name" value="Spore_GerAC-like_C"/>
</dbReference>
<dbReference type="InterPro" id="IPR057336">
    <property type="entry name" value="GerAC_N"/>
</dbReference>
<evidence type="ECO:0000259" key="8">
    <source>
        <dbReference type="Pfam" id="PF05504"/>
    </source>
</evidence>
<dbReference type="PANTHER" id="PTHR35789">
    <property type="entry name" value="SPORE GERMINATION PROTEIN B3"/>
    <property type="match status" value="1"/>
</dbReference>
<feature type="domain" description="Spore germination protein N-terminal" evidence="9">
    <location>
        <begin position="29"/>
        <end position="208"/>
    </location>
</feature>
<evidence type="ECO:0000256" key="1">
    <source>
        <dbReference type="ARBA" id="ARBA00004635"/>
    </source>
</evidence>
<name>A0A1M6E3Q1_9FIRM</name>
<keyword evidence="4" id="KW-0732">Signal</keyword>
<keyword evidence="6" id="KW-0564">Palmitate</keyword>
<dbReference type="Pfam" id="PF05504">
    <property type="entry name" value="Spore_GerAC"/>
    <property type="match status" value="1"/>
</dbReference>
<evidence type="ECO:0000256" key="7">
    <source>
        <dbReference type="ARBA" id="ARBA00023288"/>
    </source>
</evidence>
<keyword evidence="7" id="KW-0449">Lipoprotein</keyword>
<keyword evidence="5" id="KW-0472">Membrane</keyword>
<dbReference type="Proteomes" id="UP000184442">
    <property type="component" value="Unassembled WGS sequence"/>
</dbReference>
<evidence type="ECO:0000313" key="10">
    <source>
        <dbReference type="EMBL" id="SHI80025.1"/>
    </source>
</evidence>
<evidence type="ECO:0000256" key="4">
    <source>
        <dbReference type="ARBA" id="ARBA00022729"/>
    </source>
</evidence>
<evidence type="ECO:0000256" key="5">
    <source>
        <dbReference type="ARBA" id="ARBA00023136"/>
    </source>
</evidence>
<protein>
    <submittedName>
        <fullName evidence="10">Spore germination protein KC</fullName>
    </submittedName>
</protein>
<keyword evidence="3" id="KW-0309">Germination</keyword>
<dbReference type="OrthoDB" id="9816067at2"/>
<dbReference type="PROSITE" id="PS51257">
    <property type="entry name" value="PROKAR_LIPOPROTEIN"/>
    <property type="match status" value="1"/>
</dbReference>
<keyword evidence="11" id="KW-1185">Reference proteome</keyword>
<dbReference type="Pfam" id="PF25198">
    <property type="entry name" value="Spore_GerAC_N"/>
    <property type="match status" value="1"/>
</dbReference>
<feature type="domain" description="Spore germination GerAC-like C-terminal" evidence="8">
    <location>
        <begin position="220"/>
        <end position="382"/>
    </location>
</feature>
<dbReference type="PANTHER" id="PTHR35789:SF1">
    <property type="entry name" value="SPORE GERMINATION PROTEIN B3"/>
    <property type="match status" value="1"/>
</dbReference>
<dbReference type="AlphaFoldDB" id="A0A1M6E3Q1"/>